<dbReference type="PANTHER" id="PTHR47053">
    <property type="entry name" value="MUREIN DD-ENDOPEPTIDASE MEPH-RELATED"/>
    <property type="match status" value="1"/>
</dbReference>
<name>A0A6J4TXW4_9ACTN</name>
<dbReference type="Pfam" id="PF00877">
    <property type="entry name" value="NLPC_P60"/>
    <property type="match status" value="1"/>
</dbReference>
<organism evidence="6">
    <name type="scientific">uncultured Rubrobacteraceae bacterium</name>
    <dbReference type="NCBI Taxonomy" id="349277"/>
    <lineage>
        <taxon>Bacteria</taxon>
        <taxon>Bacillati</taxon>
        <taxon>Actinomycetota</taxon>
        <taxon>Rubrobacteria</taxon>
        <taxon>Rubrobacterales</taxon>
        <taxon>Rubrobacteraceae</taxon>
        <taxon>environmental samples</taxon>
    </lineage>
</organism>
<evidence type="ECO:0000256" key="2">
    <source>
        <dbReference type="ARBA" id="ARBA00022670"/>
    </source>
</evidence>
<evidence type="ECO:0000256" key="3">
    <source>
        <dbReference type="ARBA" id="ARBA00022801"/>
    </source>
</evidence>
<dbReference type="AlphaFoldDB" id="A0A6J4TXW4"/>
<reference evidence="6" key="1">
    <citation type="submission" date="2020-02" db="EMBL/GenBank/DDBJ databases">
        <authorList>
            <person name="Meier V. D."/>
        </authorList>
    </citation>
    <scope>NUCLEOTIDE SEQUENCE</scope>
    <source>
        <strain evidence="6">AVDCRST_MAG05</strain>
    </source>
</reference>
<keyword evidence="4" id="KW-0788">Thiol protease</keyword>
<keyword evidence="2" id="KW-0645">Protease</keyword>
<keyword evidence="3" id="KW-0378">Hydrolase</keyword>
<evidence type="ECO:0000313" key="6">
    <source>
        <dbReference type="EMBL" id="CAA9535190.1"/>
    </source>
</evidence>
<feature type="domain" description="NlpC/P60" evidence="5">
    <location>
        <begin position="78"/>
        <end position="201"/>
    </location>
</feature>
<dbReference type="InterPro" id="IPR038765">
    <property type="entry name" value="Papain-like_cys_pep_sf"/>
</dbReference>
<accession>A0A6J4TXW4</accession>
<evidence type="ECO:0000256" key="1">
    <source>
        <dbReference type="ARBA" id="ARBA00007074"/>
    </source>
</evidence>
<dbReference type="InterPro" id="IPR051202">
    <property type="entry name" value="Peptidase_C40"/>
</dbReference>
<evidence type="ECO:0000259" key="5">
    <source>
        <dbReference type="PROSITE" id="PS51935"/>
    </source>
</evidence>
<gene>
    <name evidence="6" type="ORF">AVDCRST_MAG05-4802</name>
</gene>
<protein>
    <recommendedName>
        <fullName evidence="5">NlpC/P60 domain-containing protein</fullName>
    </recommendedName>
</protein>
<dbReference type="GO" id="GO:0006508">
    <property type="term" value="P:proteolysis"/>
    <property type="evidence" value="ECO:0007669"/>
    <property type="project" value="UniProtKB-KW"/>
</dbReference>
<proteinExistence type="inferred from homology"/>
<sequence>MRRALSALSVVLIAATIASVSLLFVPKASSAAPPWWEGGPSQGSFTTGRAGPNEPSLVADTPPIVAEAEDSMFAASAGGSRRAVVQRARSYIGTPYRYATCTAGRMSCTCLTKSTWARFGHTLPMTEYGQWKYEPSKRVRYNDLRKGDIVFFAEGGGRLTHVGIYSGRDNLVHASAYFGKVVESKMRYIRGYSGAIRMRPR</sequence>
<dbReference type="SUPFAM" id="SSF54001">
    <property type="entry name" value="Cysteine proteinases"/>
    <property type="match status" value="1"/>
</dbReference>
<dbReference type="PROSITE" id="PS51935">
    <property type="entry name" value="NLPC_P60"/>
    <property type="match status" value="1"/>
</dbReference>
<dbReference type="InterPro" id="IPR000064">
    <property type="entry name" value="NLP_P60_dom"/>
</dbReference>
<dbReference type="EMBL" id="CADCVM010000515">
    <property type="protein sequence ID" value="CAA9535190.1"/>
    <property type="molecule type" value="Genomic_DNA"/>
</dbReference>
<dbReference type="PANTHER" id="PTHR47053:SF1">
    <property type="entry name" value="MUREIN DD-ENDOPEPTIDASE MEPH-RELATED"/>
    <property type="match status" value="1"/>
</dbReference>
<dbReference type="GO" id="GO:0008234">
    <property type="term" value="F:cysteine-type peptidase activity"/>
    <property type="evidence" value="ECO:0007669"/>
    <property type="project" value="UniProtKB-KW"/>
</dbReference>
<comment type="similarity">
    <text evidence="1">Belongs to the peptidase C40 family.</text>
</comment>
<evidence type="ECO:0000256" key="4">
    <source>
        <dbReference type="ARBA" id="ARBA00022807"/>
    </source>
</evidence>
<dbReference type="Gene3D" id="3.90.1720.10">
    <property type="entry name" value="endopeptidase domain like (from Nostoc punctiforme)"/>
    <property type="match status" value="1"/>
</dbReference>